<dbReference type="Proteomes" id="UP000481616">
    <property type="component" value="Unassembled WGS sequence"/>
</dbReference>
<evidence type="ECO:0000313" key="3">
    <source>
        <dbReference type="EMBL" id="KAA5407392.1"/>
    </source>
</evidence>
<evidence type="ECO:0000313" key="2">
    <source>
        <dbReference type="EMBL" id="KAA5399473.1"/>
    </source>
</evidence>
<evidence type="ECO:0000313" key="5">
    <source>
        <dbReference type="Proteomes" id="UP000441162"/>
    </source>
</evidence>
<organism evidence="1 4">
    <name type="scientific">Phocaeicola dorei</name>
    <dbReference type="NCBI Taxonomy" id="357276"/>
    <lineage>
        <taxon>Bacteria</taxon>
        <taxon>Pseudomonadati</taxon>
        <taxon>Bacteroidota</taxon>
        <taxon>Bacteroidia</taxon>
        <taxon>Bacteroidales</taxon>
        <taxon>Bacteroidaceae</taxon>
        <taxon>Phocaeicola</taxon>
    </lineage>
</organism>
<sequence length="69" mass="7976">MSNFYYVNRIAQPTGEHEVHQAGCGYLPSEENRIYLGFFTNSGDAIREAKKYYSNVDGCFFCCPESHRR</sequence>
<dbReference type="Proteomes" id="UP000441162">
    <property type="component" value="Unassembled WGS sequence"/>
</dbReference>
<dbReference type="AlphaFoldDB" id="A0A4R4I1V3"/>
<proteinExistence type="predicted"/>
<dbReference type="Proteomes" id="UP000347681">
    <property type="component" value="Unassembled WGS sequence"/>
</dbReference>
<evidence type="ECO:0000313" key="4">
    <source>
        <dbReference type="Proteomes" id="UP000347681"/>
    </source>
</evidence>
<name>A0A4R4I1V3_9BACT</name>
<evidence type="ECO:0000313" key="6">
    <source>
        <dbReference type="Proteomes" id="UP000481616"/>
    </source>
</evidence>
<dbReference type="EMBL" id="VVZB01000001">
    <property type="protein sequence ID" value="KAA5386672.1"/>
    <property type="molecule type" value="Genomic_DNA"/>
</dbReference>
<comment type="caution">
    <text evidence="1">The sequence shown here is derived from an EMBL/GenBank/DDBJ whole genome shotgun (WGS) entry which is preliminary data.</text>
</comment>
<evidence type="ECO:0000313" key="1">
    <source>
        <dbReference type="EMBL" id="KAA5386672.1"/>
    </source>
</evidence>
<reference evidence="4 5" key="1">
    <citation type="journal article" date="2019" name="Nat. Med.">
        <title>A library of human gut bacterial isolates paired with longitudinal multiomics data enables mechanistic microbiome research.</title>
        <authorList>
            <person name="Poyet M."/>
            <person name="Groussin M."/>
            <person name="Gibbons S.M."/>
            <person name="Avila-Pacheco J."/>
            <person name="Jiang X."/>
            <person name="Kearney S.M."/>
            <person name="Perrotta A.R."/>
            <person name="Berdy B."/>
            <person name="Zhao S."/>
            <person name="Lieberman T.D."/>
            <person name="Swanson P.K."/>
            <person name="Smith M."/>
            <person name="Roesemann S."/>
            <person name="Alexander J.E."/>
            <person name="Rich S.A."/>
            <person name="Livny J."/>
            <person name="Vlamakis H."/>
            <person name="Clish C."/>
            <person name="Bullock K."/>
            <person name="Deik A."/>
            <person name="Scott J."/>
            <person name="Pierce K.A."/>
            <person name="Xavier R.J."/>
            <person name="Alm E.J."/>
        </authorList>
    </citation>
    <scope>NUCLEOTIDE SEQUENCE [LARGE SCALE GENOMIC DNA]</scope>
    <source>
        <strain evidence="2 6">BIOML-A1</strain>
        <strain evidence="3 5">BIOML-A4</strain>
        <strain evidence="1 4">BIOML-A5</strain>
    </source>
</reference>
<dbReference type="KEGG" id="bdo:EL88_14700"/>
<gene>
    <name evidence="3" type="ORF">F2Y51_03935</name>
    <name evidence="2" type="ORF">F2Y58_07675</name>
    <name evidence="1" type="ORF">F2Y61_02285</name>
</gene>
<dbReference type="EMBL" id="VVYY01000005">
    <property type="protein sequence ID" value="KAA5399473.1"/>
    <property type="molecule type" value="Genomic_DNA"/>
</dbReference>
<accession>A0A4R4I1V3</accession>
<protein>
    <submittedName>
        <fullName evidence="1">Uncharacterized protein</fullName>
    </submittedName>
</protein>
<dbReference type="EMBL" id="VVZA01000002">
    <property type="protein sequence ID" value="KAA5407392.1"/>
    <property type="molecule type" value="Genomic_DNA"/>
</dbReference>